<reference evidence="2 3" key="1">
    <citation type="submission" date="2020-08" db="EMBL/GenBank/DDBJ databases">
        <title>Plant Genome Project.</title>
        <authorList>
            <person name="Zhang R.-G."/>
        </authorList>
    </citation>
    <scope>NUCLEOTIDE SEQUENCE [LARGE SCALE GENOMIC DNA]</scope>
    <source>
        <tissue evidence="2">Rhizome</tissue>
    </source>
</reference>
<gene>
    <name evidence="2" type="ORF">ZIOFF_072625</name>
</gene>
<accession>A0A8J5ESB9</accession>
<dbReference type="InterPro" id="IPR057939">
    <property type="entry name" value="TRF2_HOY1_PH"/>
</dbReference>
<name>A0A8J5ESB9_ZINOF</name>
<dbReference type="PANTHER" id="PTHR33494:SF1">
    <property type="entry name" value="C2H2-TYPE DOMAIN-CONTAINING PROTEIN-RELATED"/>
    <property type="match status" value="1"/>
</dbReference>
<evidence type="ECO:0000313" key="2">
    <source>
        <dbReference type="EMBL" id="KAG6468059.1"/>
    </source>
</evidence>
<evidence type="ECO:0000313" key="3">
    <source>
        <dbReference type="Proteomes" id="UP000734854"/>
    </source>
</evidence>
<proteinExistence type="predicted"/>
<dbReference type="Proteomes" id="UP000734854">
    <property type="component" value="Unassembled WGS sequence"/>
</dbReference>
<comment type="caution">
    <text evidence="2">The sequence shown here is derived from an EMBL/GenBank/DDBJ whole genome shotgun (WGS) entry which is preliminary data.</text>
</comment>
<dbReference type="AlphaFoldDB" id="A0A8J5ESB9"/>
<keyword evidence="3" id="KW-1185">Reference proteome</keyword>
<dbReference type="PANTHER" id="PTHR33494">
    <property type="entry name" value="OS02G0793800 PROTEIN"/>
    <property type="match status" value="1"/>
</dbReference>
<dbReference type="Pfam" id="PF24818">
    <property type="entry name" value="PH_TRF2_HOY1"/>
    <property type="match status" value="1"/>
</dbReference>
<protein>
    <recommendedName>
        <fullName evidence="1">TRF2/HOY1 PH-like domain-containing protein</fullName>
    </recommendedName>
</protein>
<dbReference type="OrthoDB" id="1516808at2759"/>
<evidence type="ECO:0000259" key="1">
    <source>
        <dbReference type="Pfam" id="PF24818"/>
    </source>
</evidence>
<feature type="domain" description="TRF2/HOY1 PH-like" evidence="1">
    <location>
        <begin position="133"/>
        <end position="250"/>
    </location>
</feature>
<organism evidence="2 3">
    <name type="scientific">Zingiber officinale</name>
    <name type="common">Ginger</name>
    <name type="synonym">Amomum zingiber</name>
    <dbReference type="NCBI Taxonomy" id="94328"/>
    <lineage>
        <taxon>Eukaryota</taxon>
        <taxon>Viridiplantae</taxon>
        <taxon>Streptophyta</taxon>
        <taxon>Embryophyta</taxon>
        <taxon>Tracheophyta</taxon>
        <taxon>Spermatophyta</taxon>
        <taxon>Magnoliopsida</taxon>
        <taxon>Liliopsida</taxon>
        <taxon>Zingiberales</taxon>
        <taxon>Zingiberaceae</taxon>
        <taxon>Zingiber</taxon>
    </lineage>
</organism>
<dbReference type="EMBL" id="JACMSC010000022">
    <property type="protein sequence ID" value="KAG6468059.1"/>
    <property type="molecule type" value="Genomic_DNA"/>
</dbReference>
<sequence>MVQLAGYGKLQQESDLPVKWPLAADGSCPVKLEIEDQLEDEHGSLTKRSKREADESMAATKIIQNNLLDEPSPLGLRLRKSPSLLDLIQMRLTQATTTVNSCITNNKILDEDKIKDTKSAGALTVTEKMKASNFPASLLRIGTWEYPSRYEGDLVSKFYFAKRKLVWEILEGGLKSKIEIQWSDITALKATSPENGPGTLDLVLGRQPLFFRETNPQPRKHTLWQATSDFTEGQASIHRRHFLQCPQGQLSKHFEKIIQCDPRLYALSLEPDIILANPLFESQSSVFEDYEEYKCHHFDMSKDKYGSASHELPSTCAATSASVKSDIKDSDTSLSDASMGEIHSQNSVLKPGLSKGANVVDSEITSNERGWDKLRVHGPKPLLYVNDVVRRLEQRISEQITPGNPHLSGAAVPDRAALEEVVQCLFSDSHASSSDEKSLMKKVNSFCSLLQKDVIAVQSQQMNGGTTSSSDNAIQNDSSELIIAKQDAPEKVSGMSRKDSFGDFLMHLPRIASLSQFLFNIAEDEEDSPSSSS</sequence>